<proteinExistence type="predicted"/>
<organism evidence="1 2">
    <name type="scientific">Dorea longicatena</name>
    <dbReference type="NCBI Taxonomy" id="88431"/>
    <lineage>
        <taxon>Bacteria</taxon>
        <taxon>Bacillati</taxon>
        <taxon>Bacillota</taxon>
        <taxon>Clostridia</taxon>
        <taxon>Lachnospirales</taxon>
        <taxon>Lachnospiraceae</taxon>
        <taxon>Dorea</taxon>
    </lineage>
</organism>
<dbReference type="EMBL" id="CABHNM010000031">
    <property type="protein sequence ID" value="VUX01902.1"/>
    <property type="molecule type" value="Genomic_DNA"/>
</dbReference>
<dbReference type="AlphaFoldDB" id="A0A564T3T1"/>
<sequence length="88" mass="10027">MEYSVYLFVSGEKQYFGSSNELCNGVQREHNKKLNNGLPILHKVPPKRDYGRYFCIMAEKGGTSHGGLTEKLSPFFHAKKQEVNAYGR</sequence>
<gene>
    <name evidence="1" type="ORF">DLSSTS7063_01223</name>
</gene>
<name>A0A564T3T1_9FIRM</name>
<dbReference type="Proteomes" id="UP000398619">
    <property type="component" value="Unassembled WGS sequence"/>
</dbReference>
<reference evidence="1 2" key="1">
    <citation type="submission" date="2019-07" db="EMBL/GenBank/DDBJ databases">
        <authorList>
            <person name="Hibberd C M."/>
            <person name="Gehrig L. J."/>
            <person name="Chang H.-W."/>
            <person name="Venkatesh S."/>
        </authorList>
    </citation>
    <scope>NUCLEOTIDE SEQUENCE [LARGE SCALE GENOMIC DNA]</scope>
    <source>
        <strain evidence="1">Dorea_longicatena_SSTS_Bg7063</strain>
    </source>
</reference>
<protein>
    <submittedName>
        <fullName evidence="1">Uncharacterized protein</fullName>
    </submittedName>
</protein>
<evidence type="ECO:0000313" key="1">
    <source>
        <dbReference type="EMBL" id="VUX01902.1"/>
    </source>
</evidence>
<evidence type="ECO:0000313" key="2">
    <source>
        <dbReference type="Proteomes" id="UP000398619"/>
    </source>
</evidence>
<accession>A0A564T3T1</accession>